<evidence type="ECO:0000313" key="13">
    <source>
        <dbReference type="Proteomes" id="UP000183967"/>
    </source>
</evidence>
<dbReference type="Pfam" id="PF02922">
    <property type="entry name" value="CBM_48"/>
    <property type="match status" value="1"/>
</dbReference>
<evidence type="ECO:0000256" key="4">
    <source>
        <dbReference type="ARBA" id="ARBA00022837"/>
    </source>
</evidence>
<evidence type="ECO:0000256" key="3">
    <source>
        <dbReference type="ARBA" id="ARBA00022801"/>
    </source>
</evidence>
<evidence type="ECO:0000256" key="2">
    <source>
        <dbReference type="ARBA" id="ARBA00022729"/>
    </source>
</evidence>
<keyword evidence="13" id="KW-1185">Reference proteome</keyword>
<evidence type="ECO:0000256" key="8">
    <source>
        <dbReference type="ARBA" id="ARBA00029618"/>
    </source>
</evidence>
<dbReference type="PANTHER" id="PTHR43002">
    <property type="entry name" value="GLYCOGEN DEBRANCHING ENZYME"/>
    <property type="match status" value="1"/>
</dbReference>
<name>A0A1M5UA20_9FIRM</name>
<comment type="similarity">
    <text evidence="1">Belongs to the glycosyl hydrolase 13 family.</text>
</comment>
<dbReference type="Pfam" id="PF13205">
    <property type="entry name" value="Big_5"/>
    <property type="match status" value="1"/>
</dbReference>
<dbReference type="CDD" id="cd11341">
    <property type="entry name" value="AmyAc_Pullulanase_LD-like"/>
    <property type="match status" value="1"/>
</dbReference>
<reference evidence="13" key="1">
    <citation type="submission" date="2016-11" db="EMBL/GenBank/DDBJ databases">
        <authorList>
            <person name="Varghese N."/>
            <person name="Submissions S."/>
        </authorList>
    </citation>
    <scope>NUCLEOTIDE SEQUENCE [LARGE SCALE GENOMIC DNA]</scope>
    <source>
        <strain evidence="13">DSM 13643</strain>
    </source>
</reference>
<dbReference type="InterPro" id="IPR017853">
    <property type="entry name" value="GH"/>
</dbReference>
<feature type="domain" description="SLH" evidence="11">
    <location>
        <begin position="2832"/>
        <end position="2891"/>
    </location>
</feature>
<evidence type="ECO:0000256" key="5">
    <source>
        <dbReference type="ARBA" id="ARBA00023295"/>
    </source>
</evidence>
<dbReference type="SUPFAM" id="SSF51445">
    <property type="entry name" value="(Trans)glycosidases"/>
    <property type="match status" value="2"/>
</dbReference>
<dbReference type="InterPro" id="IPR003343">
    <property type="entry name" value="Big_2"/>
</dbReference>
<evidence type="ECO:0000256" key="10">
    <source>
        <dbReference type="SAM" id="MobiDB-lite"/>
    </source>
</evidence>
<dbReference type="SUPFAM" id="SSF51011">
    <property type="entry name" value="Glycosyl hydrolase domain"/>
    <property type="match status" value="1"/>
</dbReference>
<feature type="compositionally biased region" description="Low complexity" evidence="10">
    <location>
        <begin position="2470"/>
        <end position="2483"/>
    </location>
</feature>
<gene>
    <name evidence="12" type="ORF">SAMN02745135_01321</name>
</gene>
<evidence type="ECO:0000256" key="1">
    <source>
        <dbReference type="ARBA" id="ARBA00008061"/>
    </source>
</evidence>
<dbReference type="EC" id="3.2.1.41" evidence="7"/>
<dbReference type="InterPro" id="IPR011840">
    <property type="entry name" value="PulA_typeI"/>
</dbReference>
<dbReference type="SUPFAM" id="SSF49373">
    <property type="entry name" value="Invasin/intimin cell-adhesion fragments"/>
    <property type="match status" value="3"/>
</dbReference>
<evidence type="ECO:0000259" key="11">
    <source>
        <dbReference type="PROSITE" id="PS51272"/>
    </source>
</evidence>
<dbReference type="Gene3D" id="2.60.40.1180">
    <property type="entry name" value="Golgi alpha-mannosidase II"/>
    <property type="match status" value="2"/>
</dbReference>
<dbReference type="InterPro" id="IPR008964">
    <property type="entry name" value="Invasin/intimin_cell_adhesion"/>
</dbReference>
<dbReference type="Pfam" id="PF02368">
    <property type="entry name" value="Big_2"/>
    <property type="match status" value="2"/>
</dbReference>
<dbReference type="Gene3D" id="2.60.40.10">
    <property type="entry name" value="Immunoglobulins"/>
    <property type="match status" value="2"/>
</dbReference>
<keyword evidence="2" id="KW-0732">Signal</keyword>
<accession>A0A1M5UA20</accession>
<dbReference type="GO" id="GO:0051060">
    <property type="term" value="F:pullulanase activity"/>
    <property type="evidence" value="ECO:0007669"/>
    <property type="project" value="UniProtKB-EC"/>
</dbReference>
<organism evidence="12 13">
    <name type="scientific">Caloranaerobacter azorensis DSM 13643</name>
    <dbReference type="NCBI Taxonomy" id="1121264"/>
    <lineage>
        <taxon>Bacteria</taxon>
        <taxon>Bacillati</taxon>
        <taxon>Bacillota</taxon>
        <taxon>Tissierellia</taxon>
        <taxon>Tissierellales</taxon>
        <taxon>Thermohalobacteraceae</taxon>
        <taxon>Caloranaerobacter</taxon>
    </lineage>
</organism>
<evidence type="ECO:0000256" key="7">
    <source>
        <dbReference type="ARBA" id="ARBA00024062"/>
    </source>
</evidence>
<keyword evidence="3" id="KW-0378">Hydrolase</keyword>
<dbReference type="PROSITE" id="PS51272">
    <property type="entry name" value="SLH"/>
    <property type="match status" value="3"/>
</dbReference>
<comment type="catalytic activity">
    <reaction evidence="6">
        <text>Hydrolysis of (1-&gt;6)-alpha-D-glucosidic linkages in pullulan, amylopectin and glycogen, and in the alpha- and beta-limit dextrins of amylopectin and glycogen.</text>
        <dbReference type="EC" id="3.2.1.41"/>
    </reaction>
</comment>
<dbReference type="Gene3D" id="2.60.40.1110">
    <property type="match status" value="2"/>
</dbReference>
<feature type="domain" description="SLH" evidence="11">
    <location>
        <begin position="2767"/>
        <end position="2829"/>
    </location>
</feature>
<dbReference type="SUPFAM" id="SSF81296">
    <property type="entry name" value="E set domains"/>
    <property type="match status" value="2"/>
</dbReference>
<dbReference type="InterPro" id="IPR049117">
    <property type="entry name" value="pulA_all-beta"/>
</dbReference>
<keyword evidence="4" id="KW-0106">Calcium</keyword>
<dbReference type="Pfam" id="PF00395">
    <property type="entry name" value="SLH"/>
    <property type="match status" value="3"/>
</dbReference>
<dbReference type="SMART" id="SM00635">
    <property type="entry name" value="BID_2"/>
    <property type="match status" value="3"/>
</dbReference>
<dbReference type="SMART" id="SM00642">
    <property type="entry name" value="Aamy"/>
    <property type="match status" value="2"/>
</dbReference>
<dbReference type="OrthoDB" id="9761875at2"/>
<evidence type="ECO:0000256" key="9">
    <source>
        <dbReference type="ARBA" id="ARBA00031076"/>
    </source>
</evidence>
<dbReference type="InterPro" id="IPR006047">
    <property type="entry name" value="GH13_cat_dom"/>
</dbReference>
<dbReference type="InterPro" id="IPR014756">
    <property type="entry name" value="Ig_E-set"/>
</dbReference>
<dbReference type="InterPro" id="IPR005323">
    <property type="entry name" value="CBM41_pullulanase"/>
</dbReference>
<evidence type="ECO:0000256" key="6">
    <source>
        <dbReference type="ARBA" id="ARBA00023965"/>
    </source>
</evidence>
<proteinExistence type="inferred from homology"/>
<dbReference type="InterPro" id="IPR001119">
    <property type="entry name" value="SLH_dom"/>
</dbReference>
<feature type="compositionally biased region" description="Basic and acidic residues" evidence="10">
    <location>
        <begin position="2484"/>
        <end position="2499"/>
    </location>
</feature>
<dbReference type="Gene3D" id="2.60.40.1080">
    <property type="match status" value="3"/>
</dbReference>
<dbReference type="CDD" id="cd02860">
    <property type="entry name" value="E_set_Pullulanase"/>
    <property type="match status" value="1"/>
</dbReference>
<dbReference type="InterPro" id="IPR013780">
    <property type="entry name" value="Glyco_hydro_b"/>
</dbReference>
<feature type="domain" description="SLH" evidence="11">
    <location>
        <begin position="2707"/>
        <end position="2766"/>
    </location>
</feature>
<dbReference type="GO" id="GO:0005975">
    <property type="term" value="P:carbohydrate metabolic process"/>
    <property type="evidence" value="ECO:0007669"/>
    <property type="project" value="InterPro"/>
</dbReference>
<protein>
    <recommendedName>
        <fullName evidence="7">pullulanase</fullName>
        <ecNumber evidence="7">3.2.1.41</ecNumber>
    </recommendedName>
    <alternativeName>
        <fullName evidence="8">Alpha-dextrin endo-1,6-alpha-glucosidase</fullName>
    </alternativeName>
    <alternativeName>
        <fullName evidence="9">Pullulan 6-glucanohydrolase</fullName>
    </alternativeName>
</protein>
<dbReference type="SUPFAM" id="SSF49344">
    <property type="entry name" value="CBD9-like"/>
    <property type="match status" value="1"/>
</dbReference>
<dbReference type="InterPro" id="IPR032812">
    <property type="entry name" value="SbsA_Ig"/>
</dbReference>
<dbReference type="InterPro" id="IPR004193">
    <property type="entry name" value="Glyco_hydro_13_N"/>
</dbReference>
<dbReference type="Pfam" id="PF21653">
    <property type="entry name" value="pulA_all-beta"/>
    <property type="match status" value="1"/>
</dbReference>
<dbReference type="InterPro" id="IPR013784">
    <property type="entry name" value="Carb-bd-like_fold"/>
</dbReference>
<evidence type="ECO:0000313" key="12">
    <source>
        <dbReference type="EMBL" id="SHH59533.1"/>
    </source>
</evidence>
<dbReference type="CDD" id="cd02859">
    <property type="entry name" value="E_set_AMPKbeta_like_N"/>
    <property type="match status" value="1"/>
</dbReference>
<dbReference type="Pfam" id="PF16561">
    <property type="entry name" value="AMPK1_CBM"/>
    <property type="match status" value="1"/>
</dbReference>
<dbReference type="InterPro" id="IPR013783">
    <property type="entry name" value="Ig-like_fold"/>
</dbReference>
<dbReference type="InterPro" id="IPR032640">
    <property type="entry name" value="AMPK1_CBM"/>
</dbReference>
<sequence length="2891" mass="324134">MFNRSKKIISLLLVTIMMFGMFLGIIPNTSVEASSNDNIIIDGNFDDAWNSVPIIGESPYSGFEGFNIGNLRLYNDSDYLFFWVDAVNVPSWGEKGMFIDIALNVNDEDSGISSNPWGFQFNFNGTNAKPNYHIMMRLKNDSEVNGAALYSSSDFANSILATWTDLKGAEFAIDRNNGFEGKIPLKEMGLKNGDKLKAIVVLSGDKEAEHGAFDVIPYAEGNTIAKSWHENSNPNVQSIYSSTYVIAGIEEPKTLEVISTKPYDKANDVSVDLDKIEIDFSEDINLLSAEDITVSEEVYSAVYSEGSKLILNLEEPLKYDTTYTVNIPEGVVKGLDTGTTNKQISFSFTTETAFRSPVVEKNEVTFIYKGDDNTKDVRVAGAFNNWAADGDNAILLAKGENNIWTKTLDIPTGVYGYKFIVDGNWILDPLNDKKIAGGYGDDSKLIVPGIIIDTPGEVEKGDTVSLTAEFLNEDGSKGTVTPNWRLDKVVAGVTLDGNKLIISQDAQVGEKFTIEADINGYSAKKEITILEKMYTYTINYYRYDGKQRSWDMWIWEDGKEGSAYPFTGTDEEGFATATYKFPSKKINIITRPGNWSEQEIDRAVEIKEGDSVEVWIIQGEGEVYYNREDADISDKVLAAMMDSLNEIYVTTTNAVEDSDLGTFRLIDVTNGNKNIQINASLMGSNKVKITVQDSDLIDVRNIYKVESDKFKGCIVTMRKILDDPKFYYDGNDLGLTYTKEKSTFKVWAPTAKKVSVALYDDAGDYNSFGIVEDHSGGREIEMSREENGVWTLTVNEDLKGKYYMYRVEFADGTVNYAVDPYAKAVSANGQRTAIVDLEETNFEGWNPGYKPPMINPTDAVIYELHVRDFSIDENSGIVNKGKFKAFTETGTTYNGIKTGIDSLEELGVTHVHLLPSFDFKTVNELTVDDPNSKDPKFNWGYDPQNYNVPEGSYSTDPQNPVMRIKEFKEMVQALHNKGIRVIMDVVYNHTFSVENGPFNKIVPGYFYRTDDIGRFTNGSGCGNEVATERPMVRKYIKDSVRYWAEEYNVDGFRFDLMGLIDVQTMSEIAKELHEKVDPTILVYGEPWQAGGSSLPNELQTTKGKQRGKGFAVFNDNLRGAIKGGSDDASKGFATGEQGKEYAIVKGIMGSVNDFTDSPTETINYVTAHDNLNLWDKIIKTQGLEEKEGFIHIRDGKLIGEDAEKYDSVDEAVNAATVHHAVDLNNVLENETVKRSLLANGIVLTSQGIPFIHAGDELLRTKFGDHNSYKSPDAINKIRWEYKAKFKPVFDYYKGLIELRKAHPAFRMTTKKDVESNIEILRQDGNVVAYKLKDYANNDTWRNIVVIYNANKHSVDVNLPNDSDTWNIVVNDKKAGTEVIETIKGSTVTVEGLSMMVLYDKANDYTPVPTSIELDAKEIGLEVGDVRNVKAVVKDQNGKPMLYQPIEWLSSDENVAIVNNGRITAVKNGDAVITAKVGDIEETIIVHVGKLVPSEIIVTGENTVFATRKIQLTATVKDQYGQEMTNASVQWISSNTEIAVVDSNGEVTGISPGKVTIIVKAGEVTYEHKIEVKEYVKRYIRFKYIRPDKDYTDWNLWVWFTGVRDGQIDFEKVEDGAAIANIEISPDTKEVGFILRKGTDWNTAKQDIQEDRYIKVDPDQVITKVIVTSMVKEFKTIPSVNGPVLENGGVTFYYRDEELYRNDAMDTLDGVKVKIDGKEYDMEYIPEDELYVYALRDISEGTHEYSFVVTKDGETIEIPDPKNVNEDGKSYIVYKTLKLDIKASITPNEIDYNQNAVLSLEITSDGEPVKVKGIYADLSALGGSKELPISDELKEISIAVRDDVTAGTKTIPIKVIDEYGKEHFKDVTVEVKPRLSVGELDFDWDEARIYFIVTDRFNDGDKSNNDPYNIGYDTSKPGTYHGGDFAGIIEKLDYLKELGINTIWITPIVENIKFDTRHAENPHITPYYGYHGYWASNFEKLNPHFGTLEDFHRLIDEAHERGIKIMVDVVVNHIGYGLKENDPGIGKGIPNFPTDEDRERFKGMLRENPSDGDPITQELAGLPDVKTEDPKVREKIINWQVAWVKELGRTEKGNTIDYFRVDTVKHVDDVTWMAFKNELTKVKPDFKLIGETFGAGPENTMGDLGSGKMDSLLDFHFKYTAQNFVNGEIDDVEKYLEKRNGILNNTATFGQFLGSHDEDGFLERVGRDLGKLKVAASLQVTAKGQPVIYYGEELGMSGKAEYPYYTNRYDMTWDKVEGNDVLEHYKKILNIRKAHSKVMAKGIRNKIAGSDEEGYLVFERKYGDESIVIVLNVKNEEKTITVKVPFEAGDKVVDEYSGNVYTVDDENRVTFSIPSMSDGGTVVLCPQIQIKLESIKINAEKTNIEVGETIDLSINGKMSNGKDATEEEIGKVKWETSDDSIASVDDEGKVTGKKEGKVEITAKSGDIQDKIVITVKSKSSPNEPTGDKDNNNNNNDNNNDNSKYNYEEKNNKEKGNEVKDEKKKDLGTLIITKDKNGDKKAEIRTDENKLIQKIKNEGSDIVEIDVVKGEKEEFKQVSVTISSNSVLKASEFGKKLLINTGEAMLEFDPSSVKVDEKEQVNIVVKKLNKKESDEIITKVKQKGYKLVSQSLDFYLTAKSKKDERKLEFSKPIVVTIKFDAEKVFDKRKIGVYYYNEKEDSLQYVGGNVKDGDKIVFEAKHFSKYMVMEYNKTFADVDTSWAKEEIEVLAARHIVDGLDGVNFAPNKAVTRAEFAKLLVEALDLEAGEDKVRFYDVPDGVWYKEFVETAASLGIVTGYKGKFNPNDRITREAMAAMIVRALKYIAPNMDYSHKDINFADRDSISDWAKDLVGVAYNKGIVNGVDETTFAPKDNATRAQAAAIIYRLLHLLDRI</sequence>
<dbReference type="Proteomes" id="UP000183967">
    <property type="component" value="Unassembled WGS sequence"/>
</dbReference>
<keyword evidence="5" id="KW-0326">Glycosidase</keyword>
<dbReference type="NCBIfam" id="TIGR02104">
    <property type="entry name" value="pulA_typeI"/>
    <property type="match status" value="1"/>
</dbReference>
<feature type="region of interest" description="Disordered" evidence="10">
    <location>
        <begin position="2450"/>
        <end position="2499"/>
    </location>
</feature>
<dbReference type="Pfam" id="PF03714">
    <property type="entry name" value="PUD"/>
    <property type="match status" value="2"/>
</dbReference>
<dbReference type="EMBL" id="FQXO01000030">
    <property type="protein sequence ID" value="SHH59533.1"/>
    <property type="molecule type" value="Genomic_DNA"/>
</dbReference>
<dbReference type="SUPFAM" id="SSF49452">
    <property type="entry name" value="Starch-binding domain-like"/>
    <property type="match status" value="2"/>
</dbReference>
<dbReference type="GO" id="GO:0030246">
    <property type="term" value="F:carbohydrate binding"/>
    <property type="evidence" value="ECO:0007669"/>
    <property type="project" value="InterPro"/>
</dbReference>
<dbReference type="CDD" id="cd10315">
    <property type="entry name" value="CBM41_pullulanase"/>
    <property type="match status" value="2"/>
</dbReference>
<dbReference type="Pfam" id="PF00128">
    <property type="entry name" value="Alpha-amylase"/>
    <property type="match status" value="3"/>
</dbReference>
<dbReference type="Gene3D" id="3.20.20.80">
    <property type="entry name" value="Glycosidases"/>
    <property type="match status" value="2"/>
</dbReference>
<dbReference type="RefSeq" id="WP_073196369.1">
    <property type="nucleotide sequence ID" value="NZ_FQXO01000030.1"/>
</dbReference>